<dbReference type="CDD" id="cd07820">
    <property type="entry name" value="SRPBCC_3"/>
    <property type="match status" value="1"/>
</dbReference>
<evidence type="ECO:0000313" key="1">
    <source>
        <dbReference type="EMBL" id="OOE14300.1"/>
    </source>
</evidence>
<dbReference type="AlphaFoldDB" id="A0A1V3GBT5"/>
<dbReference type="SUPFAM" id="SSF55961">
    <property type="entry name" value="Bet v1-like"/>
    <property type="match status" value="1"/>
</dbReference>
<keyword evidence="1" id="KW-0131">Cell cycle</keyword>
<sequence>MPVITHQEYIKAPIEVCFDLARNIDVHTKTTSHTKERAVGGVTTGLINEGESVTWEAVHLGVKQRLTARIIEMDRPYRFVDVMVRGAFKSFTHTHTFELKNEATLMTDHFDYKSPFGVIGKVADRLFLEKYMTDFLVRRAKALKEIAENQQKNR</sequence>
<dbReference type="OrthoDB" id="9801773at2"/>
<evidence type="ECO:0000313" key="2">
    <source>
        <dbReference type="Proteomes" id="UP000188597"/>
    </source>
</evidence>
<dbReference type="Gene3D" id="3.30.530.20">
    <property type="match status" value="1"/>
</dbReference>
<gene>
    <name evidence="1" type="ORF">UN64_03605</name>
</gene>
<keyword evidence="1" id="KW-0132">Cell division</keyword>
<proteinExistence type="predicted"/>
<accession>A0A1V3GBT5</accession>
<dbReference type="GO" id="GO:0051301">
    <property type="term" value="P:cell division"/>
    <property type="evidence" value="ECO:0007669"/>
    <property type="project" value="UniProtKB-KW"/>
</dbReference>
<protein>
    <submittedName>
        <fullName evidence="1">Cell division protein</fullName>
    </submittedName>
</protein>
<name>A0A1V3GBT5_9BACL</name>
<dbReference type="RefSeq" id="WP_077359791.1">
    <property type="nucleotide sequence ID" value="NZ_MQMF01000001.1"/>
</dbReference>
<dbReference type="InterPro" id="IPR023393">
    <property type="entry name" value="START-like_dom_sf"/>
</dbReference>
<comment type="caution">
    <text evidence="1">The sequence shown here is derived from an EMBL/GenBank/DDBJ whole genome shotgun (WGS) entry which is preliminary data.</text>
</comment>
<reference evidence="1 2" key="1">
    <citation type="submission" date="2016-11" db="EMBL/GenBank/DDBJ databases">
        <authorList>
            <person name="Jaros S."/>
            <person name="Januszkiewicz K."/>
            <person name="Wedrychowicz H."/>
        </authorList>
    </citation>
    <scope>NUCLEOTIDE SEQUENCE [LARGE SCALE GENOMIC DNA]</scope>
    <source>
        <strain evidence="1 2">Con a/3</strain>
    </source>
</reference>
<dbReference type="Proteomes" id="UP000188597">
    <property type="component" value="Unassembled WGS sequence"/>
</dbReference>
<organism evidence="1 2">
    <name type="scientific">Fictibacillus arsenicus</name>
    <dbReference type="NCBI Taxonomy" id="255247"/>
    <lineage>
        <taxon>Bacteria</taxon>
        <taxon>Bacillati</taxon>
        <taxon>Bacillota</taxon>
        <taxon>Bacilli</taxon>
        <taxon>Bacillales</taxon>
        <taxon>Fictibacillaceae</taxon>
        <taxon>Fictibacillus</taxon>
    </lineage>
</organism>
<dbReference type="EMBL" id="MQMF01000001">
    <property type="protein sequence ID" value="OOE14300.1"/>
    <property type="molecule type" value="Genomic_DNA"/>
</dbReference>